<evidence type="ECO:0000256" key="1">
    <source>
        <dbReference type="SAM" id="MobiDB-lite"/>
    </source>
</evidence>
<dbReference type="AlphaFoldDB" id="A0AAV7UFH9"/>
<accession>A0AAV7UFH9</accession>
<organism evidence="2 3">
    <name type="scientific">Pleurodeles waltl</name>
    <name type="common">Iberian ribbed newt</name>
    <dbReference type="NCBI Taxonomy" id="8319"/>
    <lineage>
        <taxon>Eukaryota</taxon>
        <taxon>Metazoa</taxon>
        <taxon>Chordata</taxon>
        <taxon>Craniata</taxon>
        <taxon>Vertebrata</taxon>
        <taxon>Euteleostomi</taxon>
        <taxon>Amphibia</taxon>
        <taxon>Batrachia</taxon>
        <taxon>Caudata</taxon>
        <taxon>Salamandroidea</taxon>
        <taxon>Salamandridae</taxon>
        <taxon>Pleurodelinae</taxon>
        <taxon>Pleurodeles</taxon>
    </lineage>
</organism>
<dbReference type="EMBL" id="JANPWB010000005">
    <property type="protein sequence ID" value="KAJ1186437.1"/>
    <property type="molecule type" value="Genomic_DNA"/>
</dbReference>
<gene>
    <name evidence="2" type="ORF">NDU88_003218</name>
</gene>
<feature type="region of interest" description="Disordered" evidence="1">
    <location>
        <begin position="17"/>
        <end position="55"/>
    </location>
</feature>
<proteinExistence type="predicted"/>
<feature type="compositionally biased region" description="Basic and acidic residues" evidence="1">
    <location>
        <begin position="34"/>
        <end position="55"/>
    </location>
</feature>
<sequence>MNRQDCQTGMSLRKEFGELRVNEGAGRSLRHNKKLPERRGQRKEPEEESEVKLDVGKRSRVNARYVGTLKQLKSPETEDAK</sequence>
<evidence type="ECO:0000313" key="3">
    <source>
        <dbReference type="Proteomes" id="UP001066276"/>
    </source>
</evidence>
<name>A0AAV7UFH9_PLEWA</name>
<dbReference type="Proteomes" id="UP001066276">
    <property type="component" value="Chromosome 3_1"/>
</dbReference>
<reference evidence="2" key="1">
    <citation type="journal article" date="2022" name="bioRxiv">
        <title>Sequencing and chromosome-scale assembly of the giantPleurodeles waltlgenome.</title>
        <authorList>
            <person name="Brown T."/>
            <person name="Elewa A."/>
            <person name="Iarovenko S."/>
            <person name="Subramanian E."/>
            <person name="Araus A.J."/>
            <person name="Petzold A."/>
            <person name="Susuki M."/>
            <person name="Suzuki K.-i.T."/>
            <person name="Hayashi T."/>
            <person name="Toyoda A."/>
            <person name="Oliveira C."/>
            <person name="Osipova E."/>
            <person name="Leigh N.D."/>
            <person name="Simon A."/>
            <person name="Yun M.H."/>
        </authorList>
    </citation>
    <scope>NUCLEOTIDE SEQUENCE</scope>
    <source>
        <strain evidence="2">20211129_DDA</strain>
        <tissue evidence="2">Liver</tissue>
    </source>
</reference>
<comment type="caution">
    <text evidence="2">The sequence shown here is derived from an EMBL/GenBank/DDBJ whole genome shotgun (WGS) entry which is preliminary data.</text>
</comment>
<evidence type="ECO:0000313" key="2">
    <source>
        <dbReference type="EMBL" id="KAJ1186437.1"/>
    </source>
</evidence>
<keyword evidence="3" id="KW-1185">Reference proteome</keyword>
<protein>
    <submittedName>
        <fullName evidence="2">Uncharacterized protein</fullName>
    </submittedName>
</protein>